<feature type="domain" description="K-box" evidence="3">
    <location>
        <begin position="23"/>
        <end position="113"/>
    </location>
</feature>
<dbReference type="EMBL" id="RXIC02000025">
    <property type="protein sequence ID" value="KAB1206675.1"/>
    <property type="molecule type" value="Genomic_DNA"/>
</dbReference>
<dbReference type="GO" id="GO:0003700">
    <property type="term" value="F:DNA-binding transcription factor activity"/>
    <property type="evidence" value="ECO:0007669"/>
    <property type="project" value="InterPro"/>
</dbReference>
<evidence type="ECO:0000256" key="2">
    <source>
        <dbReference type="SAM" id="MobiDB-lite"/>
    </source>
</evidence>
<proteinExistence type="predicted"/>
<evidence type="ECO:0000313" key="4">
    <source>
        <dbReference type="EMBL" id="KAB1206675.1"/>
    </source>
</evidence>
<name>A0A6A1V204_9ROSI</name>
<dbReference type="GO" id="GO:0005634">
    <property type="term" value="C:nucleus"/>
    <property type="evidence" value="ECO:0007669"/>
    <property type="project" value="InterPro"/>
</dbReference>
<sequence>MGRYNILHPENLNRMDQQSLELQLENDTYTTVLRKEILEKTRELRRVKGEELDGLNTKELQELEQKLDLSLCRVAKKKDEMFLNEITALKRKMQDLSDVKTQVLEQGQSTYESPDTALKLGLPFPDH</sequence>
<comment type="caution">
    <text evidence="4">The sequence shown here is derived from an EMBL/GenBank/DDBJ whole genome shotgun (WGS) entry which is preliminary data.</text>
</comment>
<gene>
    <name evidence="4" type="ORF">CJ030_MR7G013578</name>
</gene>
<feature type="region of interest" description="Disordered" evidence="2">
    <location>
        <begin position="106"/>
        <end position="127"/>
    </location>
</feature>
<dbReference type="AlphaFoldDB" id="A0A6A1V204"/>
<evidence type="ECO:0000313" key="5">
    <source>
        <dbReference type="Proteomes" id="UP000516437"/>
    </source>
</evidence>
<keyword evidence="5" id="KW-1185">Reference proteome</keyword>
<keyword evidence="1" id="KW-0175">Coiled coil</keyword>
<dbReference type="Pfam" id="PF01486">
    <property type="entry name" value="K-box"/>
    <property type="match status" value="1"/>
</dbReference>
<organism evidence="4 5">
    <name type="scientific">Morella rubra</name>
    <name type="common">Chinese bayberry</name>
    <dbReference type="NCBI Taxonomy" id="262757"/>
    <lineage>
        <taxon>Eukaryota</taxon>
        <taxon>Viridiplantae</taxon>
        <taxon>Streptophyta</taxon>
        <taxon>Embryophyta</taxon>
        <taxon>Tracheophyta</taxon>
        <taxon>Spermatophyta</taxon>
        <taxon>Magnoliopsida</taxon>
        <taxon>eudicotyledons</taxon>
        <taxon>Gunneridae</taxon>
        <taxon>Pentapetalae</taxon>
        <taxon>rosids</taxon>
        <taxon>fabids</taxon>
        <taxon>Fagales</taxon>
        <taxon>Myricaceae</taxon>
        <taxon>Morella</taxon>
    </lineage>
</organism>
<dbReference type="PROSITE" id="PS51297">
    <property type="entry name" value="K_BOX"/>
    <property type="match status" value="1"/>
</dbReference>
<dbReference type="OrthoDB" id="1898716at2759"/>
<feature type="coiled-coil region" evidence="1">
    <location>
        <begin position="60"/>
        <end position="106"/>
    </location>
</feature>
<accession>A0A6A1V204</accession>
<evidence type="ECO:0000259" key="3">
    <source>
        <dbReference type="PROSITE" id="PS51297"/>
    </source>
</evidence>
<protein>
    <submittedName>
        <fullName evidence="4">MADS-box protein AGL24</fullName>
    </submittedName>
</protein>
<dbReference type="Proteomes" id="UP000516437">
    <property type="component" value="Chromosome 7"/>
</dbReference>
<dbReference type="InterPro" id="IPR002487">
    <property type="entry name" value="TF_Kbox"/>
</dbReference>
<evidence type="ECO:0000256" key="1">
    <source>
        <dbReference type="SAM" id="Coils"/>
    </source>
</evidence>
<reference evidence="4 5" key="1">
    <citation type="journal article" date="2019" name="Plant Biotechnol. J.">
        <title>The red bayberry genome and genetic basis of sex determination.</title>
        <authorList>
            <person name="Jia H.M."/>
            <person name="Jia H.J."/>
            <person name="Cai Q.L."/>
            <person name="Wang Y."/>
            <person name="Zhao H.B."/>
            <person name="Yang W.F."/>
            <person name="Wang G.Y."/>
            <person name="Li Y.H."/>
            <person name="Zhan D.L."/>
            <person name="Shen Y.T."/>
            <person name="Niu Q.F."/>
            <person name="Chang L."/>
            <person name="Qiu J."/>
            <person name="Zhao L."/>
            <person name="Xie H.B."/>
            <person name="Fu W.Y."/>
            <person name="Jin J."/>
            <person name="Li X.W."/>
            <person name="Jiao Y."/>
            <person name="Zhou C.C."/>
            <person name="Tu T."/>
            <person name="Chai C.Y."/>
            <person name="Gao J.L."/>
            <person name="Fan L.J."/>
            <person name="van de Weg E."/>
            <person name="Wang J.Y."/>
            <person name="Gao Z.S."/>
        </authorList>
    </citation>
    <scope>NUCLEOTIDE SEQUENCE [LARGE SCALE GENOMIC DNA]</scope>
    <source>
        <tissue evidence="4">Leaves</tissue>
    </source>
</reference>